<sequence length="343" mass="38555">MQALISYWADQLLASGLSASSVYQILVGKGSSSTYFNAYKYDLTGFFGLAPKLTKAEFKMCLEQAGSPAQLSEASLNKINTSIQVRNGLVNPRQCKIFAEFFELFIQVLVNYRLGASNYVPTSPDINIQTLVKSLIRAIGKKQLVPFSQQLYQDLGQLLTDWPSWQADLLVASYQHAELPALTGDQVAVHLKLEPAYLPLLQQACYQRLWREMASDSRPALSLIKTGLAQVLYPYSDSCQQTRLAKQSGLRLTAIAQARQLKPSTISDHYIEIAIFEPKLLLDEWQALMGQPYQPGLSEKFTDYQTFQSIYPHQPFWCFRFAEILDIRVERSCSGASLLSAIK</sequence>
<protein>
    <submittedName>
        <fullName evidence="1">Uncharacterized protein</fullName>
    </submittedName>
</protein>
<dbReference type="KEGG" id="auh:AWM75_06800"/>
<reference evidence="2" key="2">
    <citation type="submission" date="2016-01" db="EMBL/GenBank/DDBJ databases">
        <title>Six Aerococcus type strain genome sequencing and assembly using PacBio and Illumina Hiseq.</title>
        <authorList>
            <person name="Carkaci D."/>
            <person name="Dargis R."/>
            <person name="Nielsen X.C."/>
            <person name="Skovgaard O."/>
            <person name="Fuursted K."/>
            <person name="Christensen J.J."/>
        </authorList>
    </citation>
    <scope>NUCLEOTIDE SEQUENCE [LARGE SCALE GENOMIC DNA]</scope>
    <source>
        <strain evidence="2">CCUG42038B</strain>
    </source>
</reference>
<reference evidence="1 2" key="1">
    <citation type="journal article" date="2016" name="Genome Announc.">
        <title>Complete Genome Sequences of Aerococcus christensenii CCUG 28831T, Aerococcus sanguinicola CCUG 43001T, Aerococcus urinae CCUG 36881T, Aerococcus urinaeequi CCUG 28094T, Aerococcus urinaehominis CCUG 42038 BT, and Aerococcus viridans CCUG 4311T.</title>
        <authorList>
            <person name="Carkaci D."/>
            <person name="Dargis R."/>
            <person name="Nielsen X.C."/>
            <person name="Skovgaard O."/>
            <person name="Fuursted K."/>
            <person name="Christensen J.J."/>
        </authorList>
    </citation>
    <scope>NUCLEOTIDE SEQUENCE [LARGE SCALE GENOMIC DNA]</scope>
    <source>
        <strain evidence="1 2">CCUG42038B</strain>
    </source>
</reference>
<dbReference type="OrthoDB" id="2168040at2"/>
<keyword evidence="2" id="KW-1185">Reference proteome</keyword>
<accession>A0A0X8FMC0</accession>
<name>A0A0X8FMC0_9LACT</name>
<dbReference type="EMBL" id="CP014163">
    <property type="protein sequence ID" value="AMB99709.1"/>
    <property type="molecule type" value="Genomic_DNA"/>
</dbReference>
<evidence type="ECO:0000313" key="2">
    <source>
        <dbReference type="Proteomes" id="UP000062260"/>
    </source>
</evidence>
<organism evidence="1 2">
    <name type="scientific">Aerococcus urinaehominis</name>
    <dbReference type="NCBI Taxonomy" id="128944"/>
    <lineage>
        <taxon>Bacteria</taxon>
        <taxon>Bacillati</taxon>
        <taxon>Bacillota</taxon>
        <taxon>Bacilli</taxon>
        <taxon>Lactobacillales</taxon>
        <taxon>Aerococcaceae</taxon>
        <taxon>Aerococcus</taxon>
    </lineage>
</organism>
<proteinExistence type="predicted"/>
<dbReference type="RefSeq" id="WP_067979987.1">
    <property type="nucleotide sequence ID" value="NZ_CP014163.1"/>
</dbReference>
<evidence type="ECO:0000313" key="1">
    <source>
        <dbReference type="EMBL" id="AMB99709.1"/>
    </source>
</evidence>
<dbReference type="AlphaFoldDB" id="A0A0X8FMC0"/>
<gene>
    <name evidence="1" type="ORF">AWM75_06800</name>
</gene>
<dbReference type="STRING" id="128944.AWM75_06800"/>
<dbReference type="Proteomes" id="UP000062260">
    <property type="component" value="Chromosome"/>
</dbReference>